<name>A0A8B8D0N4_CRAVI</name>
<dbReference type="SMART" id="SM00115">
    <property type="entry name" value="CASc"/>
    <property type="match status" value="1"/>
</dbReference>
<reference evidence="8" key="1">
    <citation type="submission" date="2025-08" db="UniProtKB">
        <authorList>
            <consortium name="RefSeq"/>
        </authorList>
    </citation>
    <scope>IDENTIFICATION</scope>
    <source>
        <tissue evidence="8">Whole sample</tissue>
    </source>
</reference>
<dbReference type="GO" id="GO:0004197">
    <property type="term" value="F:cysteine-type endopeptidase activity"/>
    <property type="evidence" value="ECO:0007669"/>
    <property type="project" value="InterPro"/>
</dbReference>
<dbReference type="GO" id="GO:0006508">
    <property type="term" value="P:proteolysis"/>
    <property type="evidence" value="ECO:0007669"/>
    <property type="project" value="InterPro"/>
</dbReference>
<dbReference type="GO" id="GO:0006915">
    <property type="term" value="P:apoptotic process"/>
    <property type="evidence" value="ECO:0007669"/>
    <property type="project" value="UniProtKB-KW"/>
</dbReference>
<dbReference type="SUPFAM" id="SSF52129">
    <property type="entry name" value="Caspase-like"/>
    <property type="match status" value="1"/>
</dbReference>
<dbReference type="Proteomes" id="UP000694844">
    <property type="component" value="Chromosome 3"/>
</dbReference>
<feature type="domain" description="Caspase family p10" evidence="5">
    <location>
        <begin position="310"/>
        <end position="400"/>
    </location>
</feature>
<dbReference type="GO" id="GO:0005737">
    <property type="term" value="C:cytoplasm"/>
    <property type="evidence" value="ECO:0007669"/>
    <property type="project" value="UniProtKB-ARBA"/>
</dbReference>
<proteinExistence type="inferred from homology"/>
<keyword evidence="7" id="KW-1185">Reference proteome</keyword>
<evidence type="ECO:0000256" key="2">
    <source>
        <dbReference type="ARBA" id="ARBA00022703"/>
    </source>
</evidence>
<dbReference type="InterPro" id="IPR029030">
    <property type="entry name" value="Caspase-like_dom_sf"/>
</dbReference>
<gene>
    <name evidence="8" type="primary">LOC111122727</name>
</gene>
<evidence type="ECO:0000259" key="6">
    <source>
        <dbReference type="PROSITE" id="PS50208"/>
    </source>
</evidence>
<dbReference type="KEGG" id="cvn:111122727"/>
<feature type="compositionally biased region" description="Basic residues" evidence="4">
    <location>
        <begin position="152"/>
        <end position="163"/>
    </location>
</feature>
<evidence type="ECO:0000259" key="5">
    <source>
        <dbReference type="PROSITE" id="PS50207"/>
    </source>
</evidence>
<feature type="region of interest" description="Disordered" evidence="4">
    <location>
        <begin position="110"/>
        <end position="163"/>
    </location>
</feature>
<accession>A0A8B8D0N4</accession>
<sequence>MAAKKIPSKAKDLHNKLVADLHDHINAKVDEHDFEKLKHRLKLKLTPMDLKACNNIIELTDKLQKRGHVQPGKYEEFVNLIECIDTNWVDIIREKGEEISEIIDKANEPQLSLPVKESEKSSESKKRKMEEENPDPVQCKDGPSTFQNTPSAKRKQKSFYRKTGKQKGLALILNFRKGRHGTQRDFENINDFFQNTLNFECHVENDPSKQDLEDFLQETAGLFNNKRKAEEYYCLLVFIMSHGNKDGILTDDDKTISLDDIVSYFKNDKLKYFAGKPKCFFVQACRGNTPQSTVDVSDDKTEVMLDEVVGHISIPTDADLLLTYATTPGYYAYRRPAIGSWFFHNLIDVLKRNYQEEHLEEMLIDVKEILAHDAEWQTNEGYKQMPCTWSTLTKRFSLVP</sequence>
<dbReference type="Gene3D" id="3.40.50.1460">
    <property type="match status" value="1"/>
</dbReference>
<dbReference type="PANTHER" id="PTHR48169:SF7">
    <property type="entry name" value="CASPASE 10"/>
    <property type="match status" value="1"/>
</dbReference>
<comment type="similarity">
    <text evidence="1 3">Belongs to the peptidase C14A family.</text>
</comment>
<protein>
    <submittedName>
        <fullName evidence="8">Caspase-3-like</fullName>
    </submittedName>
</protein>
<dbReference type="PROSITE" id="PS50207">
    <property type="entry name" value="CASPASE_P10"/>
    <property type="match status" value="1"/>
</dbReference>
<dbReference type="PANTHER" id="PTHR48169">
    <property type="entry name" value="DED DOMAIN-CONTAINING PROTEIN"/>
    <property type="match status" value="1"/>
</dbReference>
<dbReference type="InterPro" id="IPR011600">
    <property type="entry name" value="Pept_C14_caspase"/>
</dbReference>
<evidence type="ECO:0000256" key="1">
    <source>
        <dbReference type="ARBA" id="ARBA00010134"/>
    </source>
</evidence>
<dbReference type="InterPro" id="IPR015917">
    <property type="entry name" value="Pept_C14A"/>
</dbReference>
<dbReference type="InterPro" id="IPR001309">
    <property type="entry name" value="Pept_C14_p20"/>
</dbReference>
<keyword evidence="2" id="KW-0053">Apoptosis</keyword>
<evidence type="ECO:0000313" key="8">
    <source>
        <dbReference type="RefSeq" id="XP_022320316.1"/>
    </source>
</evidence>
<dbReference type="RefSeq" id="XP_022320316.1">
    <property type="nucleotide sequence ID" value="XM_022464608.1"/>
</dbReference>
<dbReference type="PRINTS" id="PR00376">
    <property type="entry name" value="IL1BCENZYME"/>
</dbReference>
<dbReference type="InterPro" id="IPR002138">
    <property type="entry name" value="Pept_C14_p10"/>
</dbReference>
<dbReference type="Pfam" id="PF00656">
    <property type="entry name" value="Peptidase_C14"/>
    <property type="match status" value="1"/>
</dbReference>
<feature type="domain" description="Caspase family p20" evidence="6">
    <location>
        <begin position="179"/>
        <end position="289"/>
    </location>
</feature>
<evidence type="ECO:0000256" key="4">
    <source>
        <dbReference type="SAM" id="MobiDB-lite"/>
    </source>
</evidence>
<feature type="compositionally biased region" description="Basic and acidic residues" evidence="4">
    <location>
        <begin position="116"/>
        <end position="131"/>
    </location>
</feature>
<dbReference type="GO" id="GO:0051604">
    <property type="term" value="P:protein maturation"/>
    <property type="evidence" value="ECO:0007669"/>
    <property type="project" value="UniProtKB-ARBA"/>
</dbReference>
<evidence type="ECO:0000313" key="7">
    <source>
        <dbReference type="Proteomes" id="UP000694844"/>
    </source>
</evidence>
<dbReference type="AlphaFoldDB" id="A0A8B8D0N4"/>
<dbReference type="GO" id="GO:0043067">
    <property type="term" value="P:regulation of programmed cell death"/>
    <property type="evidence" value="ECO:0007669"/>
    <property type="project" value="UniProtKB-ARBA"/>
</dbReference>
<organism evidence="7 8">
    <name type="scientific">Crassostrea virginica</name>
    <name type="common">Eastern oyster</name>
    <dbReference type="NCBI Taxonomy" id="6565"/>
    <lineage>
        <taxon>Eukaryota</taxon>
        <taxon>Metazoa</taxon>
        <taxon>Spiralia</taxon>
        <taxon>Lophotrochozoa</taxon>
        <taxon>Mollusca</taxon>
        <taxon>Bivalvia</taxon>
        <taxon>Autobranchia</taxon>
        <taxon>Pteriomorphia</taxon>
        <taxon>Ostreida</taxon>
        <taxon>Ostreoidea</taxon>
        <taxon>Ostreidae</taxon>
        <taxon>Crassostrea</taxon>
    </lineage>
</organism>
<dbReference type="OrthoDB" id="10036020at2759"/>
<evidence type="ECO:0000256" key="3">
    <source>
        <dbReference type="RuleBase" id="RU003971"/>
    </source>
</evidence>
<dbReference type="PROSITE" id="PS50208">
    <property type="entry name" value="CASPASE_P20"/>
    <property type="match status" value="1"/>
</dbReference>
<dbReference type="GeneID" id="111122727"/>